<dbReference type="EMBL" id="KF555602">
    <property type="protein sequence ID" value="AIF73511.1"/>
    <property type="molecule type" value="Genomic_DNA"/>
</dbReference>
<accession>A0A075M2Q3</accession>
<dbReference type="AlphaFoldDB" id="A0A075M2Q3"/>
<evidence type="ECO:0000313" key="2">
    <source>
        <dbReference type="EMBL" id="AIF73511.1"/>
    </source>
</evidence>
<feature type="region of interest" description="Disordered" evidence="1">
    <location>
        <begin position="202"/>
        <end position="383"/>
    </location>
</feature>
<feature type="compositionally biased region" description="Acidic residues" evidence="1">
    <location>
        <begin position="221"/>
        <end position="235"/>
    </location>
</feature>
<evidence type="ECO:0000256" key="1">
    <source>
        <dbReference type="SAM" id="MobiDB-lite"/>
    </source>
</evidence>
<feature type="compositionally biased region" description="Low complexity" evidence="1">
    <location>
        <begin position="72"/>
        <end position="89"/>
    </location>
</feature>
<feature type="compositionally biased region" description="Low complexity" evidence="1">
    <location>
        <begin position="373"/>
        <end position="383"/>
    </location>
</feature>
<organism evidence="2">
    <name type="scientific">Volvox africanus</name>
    <dbReference type="NCBI Taxonomy" id="51714"/>
    <lineage>
        <taxon>Eukaryota</taxon>
        <taxon>Viridiplantae</taxon>
        <taxon>Chlorophyta</taxon>
        <taxon>core chlorophytes</taxon>
        <taxon>Chlorophyceae</taxon>
        <taxon>CS clade</taxon>
        <taxon>Chlamydomonadales</taxon>
        <taxon>Volvocaceae</taxon>
        <taxon>Volvox</taxon>
    </lineage>
</organism>
<proteinExistence type="predicted"/>
<feature type="non-terminal residue" evidence="2">
    <location>
        <position position="383"/>
    </location>
</feature>
<feature type="compositionally biased region" description="Low complexity" evidence="1">
    <location>
        <begin position="1"/>
        <end position="20"/>
    </location>
</feature>
<reference evidence="2" key="1">
    <citation type="journal article" date="2014" name="Evolution">
        <title>Early evolution of the genetic basis for soma in the volvocaceae.</title>
        <authorList>
            <person name="Hanschen E.R."/>
            <person name="Ferris P.J."/>
            <person name="Michod R.E."/>
        </authorList>
    </citation>
    <scope>NUCLEOTIDE SEQUENCE</scope>
    <source>
        <strain evidence="2">UTEX 1890</strain>
    </source>
</reference>
<protein>
    <submittedName>
        <fullName evidence="2">RegA</fullName>
    </submittedName>
</protein>
<gene>
    <name evidence="2" type="primary">regA</name>
</gene>
<feature type="compositionally biased region" description="Low complexity" evidence="1">
    <location>
        <begin position="328"/>
        <end position="342"/>
    </location>
</feature>
<name>A0A075M2Q3_9CHLO</name>
<feature type="region of interest" description="Disordered" evidence="1">
    <location>
        <begin position="1"/>
        <end position="89"/>
    </location>
</feature>
<feature type="non-terminal residue" evidence="2">
    <location>
        <position position="1"/>
    </location>
</feature>
<sequence>PQSPEATVAAAPVADYAQQPILQPSKFPHQGVQPPQQPLEDRTGSAGGASAAAEDTVIQNPGQSDTEGGAGASDDGAAAAPAAPSTQQDAAQNLEEIVAALPPGPIHVTVAVRVGAGGGRRPRGGARVAERDTRTGYMRGHACGVFDVPRYLAGRDCIHNGNKWMSRSNFEKVGGSKMAKWYRSILVLPDLEPLGEWLERHGMQVTKGPPRRSRKRAAESGDGDEQPGDGPDEEGAAGSQEADPMQVDSETPLPEVASSPGATITGELRNGSHPADASAWKLDGQQLPQLSNPRNLAMPASAAAVFSGSNEELPMRRSHQQGAPWPQSPEATVAAAPVADSAQQPILQPSKFPHQGVQPPQQPLEDRTGSAGGASAAAEDTVI</sequence>